<comment type="caution">
    <text evidence="2">The sequence shown here is derived from an EMBL/GenBank/DDBJ whole genome shotgun (WGS) entry which is preliminary data.</text>
</comment>
<dbReference type="PANTHER" id="PTHR43876:SF7">
    <property type="entry name" value="UBIQUINONE BIOSYNTHESIS MONOOXYGENASE COQ6, MITOCHONDRIAL"/>
    <property type="match status" value="1"/>
</dbReference>
<dbReference type="SUPFAM" id="SSF51905">
    <property type="entry name" value="FAD/NAD(P)-binding domain"/>
    <property type="match status" value="1"/>
</dbReference>
<accession>A0A7C9PJA1</accession>
<evidence type="ECO:0000259" key="1">
    <source>
        <dbReference type="Pfam" id="PF01494"/>
    </source>
</evidence>
<gene>
    <name evidence="2" type="ORF">G3A44_15390</name>
</gene>
<dbReference type="AlphaFoldDB" id="A0A7C9PJA1"/>
<dbReference type="Proteomes" id="UP000484255">
    <property type="component" value="Unassembled WGS sequence"/>
</dbReference>
<dbReference type="Gene3D" id="3.50.50.60">
    <property type="entry name" value="FAD/NAD(P)-binding domain"/>
    <property type="match status" value="2"/>
</dbReference>
<feature type="domain" description="FAD-binding" evidence="1">
    <location>
        <begin position="133"/>
        <end position="326"/>
    </location>
</feature>
<organism evidence="2 3">
    <name type="scientific">Ideonella livida</name>
    <dbReference type="NCBI Taxonomy" id="2707176"/>
    <lineage>
        <taxon>Bacteria</taxon>
        <taxon>Pseudomonadati</taxon>
        <taxon>Pseudomonadota</taxon>
        <taxon>Betaproteobacteria</taxon>
        <taxon>Burkholderiales</taxon>
        <taxon>Sphaerotilaceae</taxon>
        <taxon>Ideonella</taxon>
    </lineage>
</organism>
<dbReference type="InterPro" id="IPR036188">
    <property type="entry name" value="FAD/NAD-bd_sf"/>
</dbReference>
<evidence type="ECO:0000313" key="3">
    <source>
        <dbReference type="Proteomes" id="UP000484255"/>
    </source>
</evidence>
<dbReference type="EMBL" id="JAAGOH010000019">
    <property type="protein sequence ID" value="NDY92572.1"/>
    <property type="molecule type" value="Genomic_DNA"/>
</dbReference>
<dbReference type="InterPro" id="IPR002938">
    <property type="entry name" value="FAD-bd"/>
</dbReference>
<reference evidence="2 3" key="1">
    <citation type="submission" date="2020-02" db="EMBL/GenBank/DDBJ databases">
        <title>Ideonella bacterium strain TBM-1.</title>
        <authorList>
            <person name="Chen W.-M."/>
        </authorList>
    </citation>
    <scope>NUCLEOTIDE SEQUENCE [LARGE SCALE GENOMIC DNA]</scope>
    <source>
        <strain evidence="2 3">TBM-1</strain>
    </source>
</reference>
<proteinExistence type="predicted"/>
<dbReference type="PRINTS" id="PR00420">
    <property type="entry name" value="RNGMNOXGNASE"/>
</dbReference>
<dbReference type="InterPro" id="IPR018168">
    <property type="entry name" value="Ubi_Hdrlase_CS"/>
</dbReference>
<protein>
    <submittedName>
        <fullName evidence="2">2-octaprenyl-3-methyl-6-methoxy-1,4-benzoquinol hydroxylase</fullName>
    </submittedName>
</protein>
<dbReference type="PANTHER" id="PTHR43876">
    <property type="entry name" value="UBIQUINONE BIOSYNTHESIS MONOOXYGENASE COQ6, MITOCHONDRIAL"/>
    <property type="match status" value="1"/>
</dbReference>
<keyword evidence="3" id="KW-1185">Reference proteome</keyword>
<dbReference type="Gene3D" id="3.30.9.10">
    <property type="entry name" value="D-Amino Acid Oxidase, subunit A, domain 2"/>
    <property type="match status" value="1"/>
</dbReference>
<dbReference type="InterPro" id="IPR051205">
    <property type="entry name" value="UbiH/COQ6_monooxygenase"/>
</dbReference>
<dbReference type="GO" id="GO:0071949">
    <property type="term" value="F:FAD binding"/>
    <property type="evidence" value="ECO:0007669"/>
    <property type="project" value="InterPro"/>
</dbReference>
<evidence type="ECO:0000313" key="2">
    <source>
        <dbReference type="EMBL" id="NDY92572.1"/>
    </source>
</evidence>
<dbReference type="GO" id="GO:0008681">
    <property type="term" value="F:2-octaprenyl-6-methoxyphenol hydroxylase activity"/>
    <property type="evidence" value="ECO:0007669"/>
    <property type="project" value="TreeGrafter"/>
</dbReference>
<dbReference type="Pfam" id="PF01494">
    <property type="entry name" value="FAD_binding_3"/>
    <property type="match status" value="1"/>
</dbReference>
<name>A0A7C9PJA1_9BURK</name>
<dbReference type="PROSITE" id="PS01304">
    <property type="entry name" value="UBIH"/>
    <property type="match status" value="1"/>
</dbReference>
<dbReference type="RefSeq" id="WP_163458551.1">
    <property type="nucleotide sequence ID" value="NZ_JAAGOH010000019.1"/>
</dbReference>
<sequence>MSKSADVRILGSGIVSRSLALCLAHQGLQVALQARPAASPRTDDVRAYALNPSSVALLQRLRAWDALPAEARTAVLDMKVAGDAPGAGIEFSAWQQAVDALAWIVDAAELENSLETAVRYNPRIDLQPQPGPAALTVVAEGKASAERERLGVAFERHGYGHSALATRLVAEGPHQGTAWQWFRAPEVLALLPLDRPECGHGYALVWSQPAEQAEHWRQAAPEALEEVLLQLTGGVVGRLRVAGDRATWPLALGRAQAVSGPGWALVGDAAHVVHPLAGQGLNLGLADVQALDEVLAARESWRDLGDAALLRRYARKRAWGTWAMAQGTDGLWQLFAQDAPGLRELRNHGMTLVNRIAPLKRWLVRQALDV</sequence>